<dbReference type="Pfam" id="PF01476">
    <property type="entry name" value="LysM"/>
    <property type="match status" value="1"/>
</dbReference>
<name>A0A2N3LDS8_9BACI</name>
<dbReference type="EMBL" id="PIQO01000027">
    <property type="protein sequence ID" value="PKR82810.1"/>
    <property type="molecule type" value="Genomic_DNA"/>
</dbReference>
<proteinExistence type="predicted"/>
<evidence type="ECO:0000256" key="1">
    <source>
        <dbReference type="SAM" id="MobiDB-lite"/>
    </source>
</evidence>
<evidence type="ECO:0000313" key="3">
    <source>
        <dbReference type="EMBL" id="PKR82810.1"/>
    </source>
</evidence>
<sequence>MSENQSSLRFSLEESVWFKRGQEVEELLSISLDPHITIQEQEQYIVIQGNLFLSGEFRNNAKTVEEEDFSWQKKYVHTLEYRDQDGVYEFNHQFPVDITIPKEKVEDVSNLDVSIDSFDYDLLDDLCLKLNADLTIYGLQNEEEYTSVEEAEPVFRNQSDDKEDDEIDDEEDDSTYQSEKEQHNQEEEELIPIYNLSRNDTADYQEAEEEEENKEEEELYQPFNVEVRKVPNENEYSTTEQGPSVAFDVHQTQPEHENSFNSYEFSQSLLDESLERKKKKKANVLEEESSSSSFMEIELVQDESPNVQYEEVSVEEETIVEELEATDNNKKKKKKEKYESISLTDFFARKQDEKAAKLRMCIVQSGETLDYLAEKYNISVQQILRMNHMETNQSVSEGQVLYIPSYAGKK</sequence>
<evidence type="ECO:0000313" key="4">
    <source>
        <dbReference type="Proteomes" id="UP000233440"/>
    </source>
</evidence>
<comment type="caution">
    <text evidence="3">The sequence shown here is derived from an EMBL/GenBank/DDBJ whole genome shotgun (WGS) entry which is preliminary data.</text>
</comment>
<feature type="domain" description="LysM" evidence="2">
    <location>
        <begin position="359"/>
        <end position="403"/>
    </location>
</feature>
<dbReference type="AlphaFoldDB" id="A0A2N3LDS8"/>
<feature type="region of interest" description="Disordered" evidence="1">
    <location>
        <begin position="145"/>
        <end position="262"/>
    </location>
</feature>
<dbReference type="SMART" id="SM00257">
    <property type="entry name" value="LysM"/>
    <property type="match status" value="1"/>
</dbReference>
<dbReference type="PROSITE" id="PS51782">
    <property type="entry name" value="LYSM"/>
    <property type="match status" value="1"/>
</dbReference>
<dbReference type="CDD" id="cd00118">
    <property type="entry name" value="LysM"/>
    <property type="match status" value="1"/>
</dbReference>
<dbReference type="OrthoDB" id="2966368at2"/>
<dbReference type="InterPro" id="IPR018392">
    <property type="entry name" value="LysM"/>
</dbReference>
<dbReference type="InterPro" id="IPR048862">
    <property type="entry name" value="SPOCS_spoVID_N"/>
</dbReference>
<reference evidence="3 4" key="1">
    <citation type="submission" date="2017-11" db="EMBL/GenBank/DDBJ databases">
        <title>Bacillus camelliae sp. nov., isolated from pu'er tea.</title>
        <authorList>
            <person name="Niu L."/>
        </authorList>
    </citation>
    <scope>NUCLEOTIDE SEQUENCE [LARGE SCALE GENOMIC DNA]</scope>
    <source>
        <strain evidence="3 4">7578-1</strain>
    </source>
</reference>
<evidence type="ECO:0000259" key="2">
    <source>
        <dbReference type="PROSITE" id="PS51782"/>
    </source>
</evidence>
<dbReference type="Gene3D" id="3.10.350.10">
    <property type="entry name" value="LysM domain"/>
    <property type="match status" value="1"/>
</dbReference>
<protein>
    <recommendedName>
        <fullName evidence="2">LysM domain-containing protein</fullName>
    </recommendedName>
</protein>
<dbReference type="RefSeq" id="WP_101356409.1">
    <property type="nucleotide sequence ID" value="NZ_PIQO01000027.1"/>
</dbReference>
<organism evidence="3 4">
    <name type="scientific">Heyndrickxia camelliae</name>
    <dbReference type="NCBI Taxonomy" id="1707093"/>
    <lineage>
        <taxon>Bacteria</taxon>
        <taxon>Bacillati</taxon>
        <taxon>Bacillota</taxon>
        <taxon>Bacilli</taxon>
        <taxon>Bacillales</taxon>
        <taxon>Bacillaceae</taxon>
        <taxon>Heyndrickxia</taxon>
    </lineage>
</organism>
<feature type="compositionally biased region" description="Acidic residues" evidence="1">
    <location>
        <begin position="203"/>
        <end position="219"/>
    </location>
</feature>
<dbReference type="SUPFAM" id="SSF54106">
    <property type="entry name" value="LysM domain"/>
    <property type="match status" value="1"/>
</dbReference>
<keyword evidence="4" id="KW-1185">Reference proteome</keyword>
<dbReference type="Proteomes" id="UP000233440">
    <property type="component" value="Unassembled WGS sequence"/>
</dbReference>
<dbReference type="Pfam" id="PF20918">
    <property type="entry name" value="SPOCS_spoVID-N"/>
    <property type="match status" value="1"/>
</dbReference>
<gene>
    <name evidence="3" type="ORF">CWO92_22280</name>
</gene>
<accession>A0A2N3LDS8</accession>
<dbReference type="InterPro" id="IPR036779">
    <property type="entry name" value="LysM_dom_sf"/>
</dbReference>
<feature type="compositionally biased region" description="Acidic residues" evidence="1">
    <location>
        <begin position="161"/>
        <end position="174"/>
    </location>
</feature>